<dbReference type="Gene3D" id="1.25.40.20">
    <property type="entry name" value="Ankyrin repeat-containing domain"/>
    <property type="match status" value="1"/>
</dbReference>
<keyword evidence="4" id="KW-1133">Transmembrane helix</keyword>
<keyword evidence="4" id="KW-0472">Membrane</keyword>
<gene>
    <name evidence="5" type="ORF">QK289_05655</name>
</gene>
<dbReference type="InterPro" id="IPR036770">
    <property type="entry name" value="Ankyrin_rpt-contain_sf"/>
</dbReference>
<feature type="repeat" description="ANK" evidence="3">
    <location>
        <begin position="154"/>
        <end position="186"/>
    </location>
</feature>
<evidence type="ECO:0000313" key="5">
    <source>
        <dbReference type="EMBL" id="MDI3234485.1"/>
    </source>
</evidence>
<feature type="transmembrane region" description="Helical" evidence="4">
    <location>
        <begin position="6"/>
        <end position="25"/>
    </location>
</feature>
<sequence>MTRKKIMIVVLLFLIGIGATTYLLVDYRNQQTFEDSLTSKSPKVLEQAVEDVSLSTKDRNRYIRQFQESLEYDKALVLLNRASAKNQQNWFYVAQFAPTDIVKQWLGAGASTKQVNANKQNVLHVATSINRSVDAYALLVKQASKSQLNQLDRFGHTPLYYATVDQNQEAIELLLAAGAEPDKGTDPPIYETVKQNRTDLYQLLEISGASVSQKQVKKLATAYGAQSFQ</sequence>
<keyword evidence="6" id="KW-1185">Reference proteome</keyword>
<evidence type="ECO:0000313" key="6">
    <source>
        <dbReference type="Proteomes" id="UP001243286"/>
    </source>
</evidence>
<reference evidence="5 6" key="1">
    <citation type="submission" date="2023-04" db="EMBL/GenBank/DDBJ databases">
        <title>Antarctic isolates genomes.</title>
        <authorList>
            <person name="Dimov S.G."/>
        </authorList>
    </citation>
    <scope>NUCLEOTIDE SEQUENCE [LARGE SCALE GENOMIC DNA]</scope>
    <source>
        <strain evidence="5 6">AL19</strain>
    </source>
</reference>
<evidence type="ECO:0000256" key="2">
    <source>
        <dbReference type="ARBA" id="ARBA00023043"/>
    </source>
</evidence>
<dbReference type="PANTHER" id="PTHR24198:SF165">
    <property type="entry name" value="ANKYRIN REPEAT-CONTAINING PROTEIN-RELATED"/>
    <property type="match status" value="1"/>
</dbReference>
<organism evidence="5 6">
    <name type="scientific">Exiguobacterium antarcticum</name>
    <dbReference type="NCBI Taxonomy" id="132920"/>
    <lineage>
        <taxon>Bacteria</taxon>
        <taxon>Bacillati</taxon>
        <taxon>Bacillota</taxon>
        <taxon>Bacilli</taxon>
        <taxon>Bacillales</taxon>
        <taxon>Bacillales Family XII. Incertae Sedis</taxon>
        <taxon>Exiguobacterium</taxon>
    </lineage>
</organism>
<protein>
    <submittedName>
        <fullName evidence="5">Ankyrin repeat domain-containing protein</fullName>
    </submittedName>
</protein>
<name>A0ABT6R0K5_9BACL</name>
<keyword evidence="2 3" id="KW-0040">ANK repeat</keyword>
<proteinExistence type="predicted"/>
<keyword evidence="4" id="KW-0812">Transmembrane</keyword>
<dbReference type="PANTHER" id="PTHR24198">
    <property type="entry name" value="ANKYRIN REPEAT AND PROTEIN KINASE DOMAIN-CONTAINING PROTEIN"/>
    <property type="match status" value="1"/>
</dbReference>
<dbReference type="Pfam" id="PF12796">
    <property type="entry name" value="Ank_2"/>
    <property type="match status" value="1"/>
</dbReference>
<dbReference type="RefSeq" id="WP_014970923.1">
    <property type="nucleotide sequence ID" value="NZ_JANJYY010000001.1"/>
</dbReference>
<keyword evidence="1" id="KW-0677">Repeat</keyword>
<dbReference type="InterPro" id="IPR002110">
    <property type="entry name" value="Ankyrin_rpt"/>
</dbReference>
<accession>A0ABT6R0K5</accession>
<dbReference type="EMBL" id="JASBQV010000006">
    <property type="protein sequence ID" value="MDI3234485.1"/>
    <property type="molecule type" value="Genomic_DNA"/>
</dbReference>
<dbReference type="PROSITE" id="PS50088">
    <property type="entry name" value="ANK_REPEAT"/>
    <property type="match status" value="1"/>
</dbReference>
<evidence type="ECO:0000256" key="1">
    <source>
        <dbReference type="ARBA" id="ARBA00022737"/>
    </source>
</evidence>
<dbReference type="SUPFAM" id="SSF48403">
    <property type="entry name" value="Ankyrin repeat"/>
    <property type="match status" value="1"/>
</dbReference>
<dbReference type="PROSITE" id="PS50297">
    <property type="entry name" value="ANK_REP_REGION"/>
    <property type="match status" value="1"/>
</dbReference>
<evidence type="ECO:0000256" key="3">
    <source>
        <dbReference type="PROSITE-ProRule" id="PRU00023"/>
    </source>
</evidence>
<evidence type="ECO:0000256" key="4">
    <source>
        <dbReference type="SAM" id="Phobius"/>
    </source>
</evidence>
<comment type="caution">
    <text evidence="5">The sequence shown here is derived from an EMBL/GenBank/DDBJ whole genome shotgun (WGS) entry which is preliminary data.</text>
</comment>
<dbReference type="Proteomes" id="UP001243286">
    <property type="component" value="Unassembled WGS sequence"/>
</dbReference>